<accession>A0ABY8G1K7</accession>
<name>A0ABY8G1K7_9ACTO</name>
<dbReference type="GO" id="GO:0016787">
    <property type="term" value="F:hydrolase activity"/>
    <property type="evidence" value="ECO:0007669"/>
    <property type="project" value="UniProtKB-KW"/>
</dbReference>
<dbReference type="InterPro" id="IPR006683">
    <property type="entry name" value="Thioestr_dom"/>
</dbReference>
<dbReference type="Proteomes" id="UP001215216">
    <property type="component" value="Chromosome"/>
</dbReference>
<dbReference type="NCBIfam" id="TIGR00369">
    <property type="entry name" value="unchar_dom_1"/>
    <property type="match status" value="1"/>
</dbReference>
<keyword evidence="5" id="KW-1185">Reference proteome</keyword>
<protein>
    <submittedName>
        <fullName evidence="4">PaaI family thioesterase</fullName>
        <ecNumber evidence="4">3.1.2.-</ecNumber>
    </submittedName>
</protein>
<dbReference type="PANTHER" id="PTHR43240">
    <property type="entry name" value="1,4-DIHYDROXY-2-NAPHTHOYL-COA THIOESTERASE 1"/>
    <property type="match status" value="1"/>
</dbReference>
<comment type="similarity">
    <text evidence="1">Belongs to the thioesterase PaaI family.</text>
</comment>
<dbReference type="Gene3D" id="3.10.129.10">
    <property type="entry name" value="Hotdog Thioesterase"/>
    <property type="match status" value="1"/>
</dbReference>
<dbReference type="CDD" id="cd03443">
    <property type="entry name" value="PaaI_thioesterase"/>
    <property type="match status" value="1"/>
</dbReference>
<evidence type="ECO:0000256" key="2">
    <source>
        <dbReference type="ARBA" id="ARBA00022801"/>
    </source>
</evidence>
<gene>
    <name evidence="4" type="ORF">P7079_04040</name>
</gene>
<dbReference type="Pfam" id="PF03061">
    <property type="entry name" value="4HBT"/>
    <property type="match status" value="1"/>
</dbReference>
<evidence type="ECO:0000313" key="5">
    <source>
        <dbReference type="Proteomes" id="UP001215216"/>
    </source>
</evidence>
<dbReference type="InterPro" id="IPR029069">
    <property type="entry name" value="HotDog_dom_sf"/>
</dbReference>
<organism evidence="4 5">
    <name type="scientific">Arcanobacterium canis</name>
    <dbReference type="NCBI Taxonomy" id="999183"/>
    <lineage>
        <taxon>Bacteria</taxon>
        <taxon>Bacillati</taxon>
        <taxon>Actinomycetota</taxon>
        <taxon>Actinomycetes</taxon>
        <taxon>Actinomycetales</taxon>
        <taxon>Actinomycetaceae</taxon>
        <taxon>Arcanobacterium</taxon>
    </lineage>
</organism>
<dbReference type="EMBL" id="CP121208">
    <property type="protein sequence ID" value="WFM84150.1"/>
    <property type="molecule type" value="Genomic_DNA"/>
</dbReference>
<dbReference type="InterPro" id="IPR003736">
    <property type="entry name" value="PAAI_dom"/>
</dbReference>
<dbReference type="SUPFAM" id="SSF54637">
    <property type="entry name" value="Thioesterase/thiol ester dehydrase-isomerase"/>
    <property type="match status" value="1"/>
</dbReference>
<reference evidence="4 5" key="1">
    <citation type="submission" date="2023-03" db="EMBL/GenBank/DDBJ databases">
        <title>Complete genome of Arcanobacterium canis strain DSM 25104 isolated in 2010 from a canine otitis externa in Germany.</title>
        <authorList>
            <person name="Borowiak M."/>
            <person name="Kreitlow A."/>
            <person name="Malorny B."/>
            <person name="Laemmler C."/>
            <person name="Prenger-Berninghoff E."/>
            <person name="Ploetz M."/>
            <person name="Abdulmawjood A."/>
        </authorList>
    </citation>
    <scope>NUCLEOTIDE SEQUENCE [LARGE SCALE GENOMIC DNA]</scope>
    <source>
        <strain evidence="4 5">DSM 25104</strain>
    </source>
</reference>
<keyword evidence="2 4" id="KW-0378">Hydrolase</keyword>
<evidence type="ECO:0000256" key="1">
    <source>
        <dbReference type="ARBA" id="ARBA00008324"/>
    </source>
</evidence>
<evidence type="ECO:0000313" key="4">
    <source>
        <dbReference type="EMBL" id="WFM84150.1"/>
    </source>
</evidence>
<dbReference type="EC" id="3.1.2.-" evidence="4"/>
<dbReference type="PANTHER" id="PTHR43240:SF5">
    <property type="entry name" value="1,4-DIHYDROXY-2-NAPHTHOYL-COA THIOESTERASE 1"/>
    <property type="match status" value="1"/>
</dbReference>
<feature type="domain" description="Thioesterase" evidence="3">
    <location>
        <begin position="35"/>
        <end position="109"/>
    </location>
</feature>
<dbReference type="RefSeq" id="WP_278013545.1">
    <property type="nucleotide sequence ID" value="NZ_CP121208.1"/>
</dbReference>
<sequence length="121" mass="12822">MFTEFGEKLGFHIVHQSPQQVEMTMPVEGNRQIVGLLHGGATAALIEEAGSRLALELAQPGMVPAGTELSVSHVASAQGDEVCAIAELLHRGKKNCVVQVRVCDGPMTVAIGRITCVYIAK</sequence>
<evidence type="ECO:0000259" key="3">
    <source>
        <dbReference type="Pfam" id="PF03061"/>
    </source>
</evidence>
<proteinExistence type="inferred from homology"/>